<reference evidence="1 2" key="1">
    <citation type="journal article" date="2006" name="Science">
        <title>The genome of black cottonwood, Populus trichocarpa (Torr. &amp; Gray).</title>
        <authorList>
            <person name="Tuskan G.A."/>
            <person name="Difazio S."/>
            <person name="Jansson S."/>
            <person name="Bohlmann J."/>
            <person name="Grigoriev I."/>
            <person name="Hellsten U."/>
            <person name="Putnam N."/>
            <person name="Ralph S."/>
            <person name="Rombauts S."/>
            <person name="Salamov A."/>
            <person name="Schein J."/>
            <person name="Sterck L."/>
            <person name="Aerts A."/>
            <person name="Bhalerao R.R."/>
            <person name="Bhalerao R.P."/>
            <person name="Blaudez D."/>
            <person name="Boerjan W."/>
            <person name="Brun A."/>
            <person name="Brunner A."/>
            <person name="Busov V."/>
            <person name="Campbell M."/>
            <person name="Carlson J."/>
            <person name="Chalot M."/>
            <person name="Chapman J."/>
            <person name="Chen G.L."/>
            <person name="Cooper D."/>
            <person name="Coutinho P.M."/>
            <person name="Couturier J."/>
            <person name="Covert S."/>
            <person name="Cronk Q."/>
            <person name="Cunningham R."/>
            <person name="Davis J."/>
            <person name="Degroeve S."/>
            <person name="Dejardin A."/>
            <person name="Depamphilis C."/>
            <person name="Detter J."/>
            <person name="Dirks B."/>
            <person name="Dubchak I."/>
            <person name="Duplessis S."/>
            <person name="Ehlting J."/>
            <person name="Ellis B."/>
            <person name="Gendler K."/>
            <person name="Goodstein D."/>
            <person name="Gribskov M."/>
            <person name="Grimwood J."/>
            <person name="Groover A."/>
            <person name="Gunter L."/>
            <person name="Hamberger B."/>
            <person name="Heinze B."/>
            <person name="Helariutta Y."/>
            <person name="Henrissat B."/>
            <person name="Holligan D."/>
            <person name="Holt R."/>
            <person name="Huang W."/>
            <person name="Islam-Faridi N."/>
            <person name="Jones S."/>
            <person name="Jones-Rhoades M."/>
            <person name="Jorgensen R."/>
            <person name="Joshi C."/>
            <person name="Kangasjarvi J."/>
            <person name="Karlsson J."/>
            <person name="Kelleher C."/>
            <person name="Kirkpatrick R."/>
            <person name="Kirst M."/>
            <person name="Kohler A."/>
            <person name="Kalluri U."/>
            <person name="Larimer F."/>
            <person name="Leebens-Mack J."/>
            <person name="Leple J.C."/>
            <person name="Locascio P."/>
            <person name="Lou Y."/>
            <person name="Lucas S."/>
            <person name="Martin F."/>
            <person name="Montanini B."/>
            <person name="Napoli C."/>
            <person name="Nelson D.R."/>
            <person name="Nelson C."/>
            <person name="Nieminen K."/>
            <person name="Nilsson O."/>
            <person name="Pereda V."/>
            <person name="Peter G."/>
            <person name="Philippe R."/>
            <person name="Pilate G."/>
            <person name="Poliakov A."/>
            <person name="Razumovskaya J."/>
            <person name="Richardson P."/>
            <person name="Rinaldi C."/>
            <person name="Ritland K."/>
            <person name="Rouze P."/>
            <person name="Ryaboy D."/>
            <person name="Schmutz J."/>
            <person name="Schrader J."/>
            <person name="Segerman B."/>
            <person name="Shin H."/>
            <person name="Siddiqui A."/>
            <person name="Sterky F."/>
            <person name="Terry A."/>
            <person name="Tsai C.J."/>
            <person name="Uberbacher E."/>
            <person name="Unneberg P."/>
            <person name="Vahala J."/>
            <person name="Wall K."/>
            <person name="Wessler S."/>
            <person name="Yang G."/>
            <person name="Yin T."/>
            <person name="Douglas C."/>
            <person name="Marra M."/>
            <person name="Sandberg G."/>
            <person name="Van de Peer Y."/>
            <person name="Rokhsar D."/>
        </authorList>
    </citation>
    <scope>NUCLEOTIDE SEQUENCE [LARGE SCALE GENOMIC DNA]</scope>
    <source>
        <strain evidence="2">cv. Nisqually</strain>
    </source>
</reference>
<organism evidence="1 2">
    <name type="scientific">Populus trichocarpa</name>
    <name type="common">Western balsam poplar</name>
    <name type="synonym">Populus balsamifera subsp. trichocarpa</name>
    <dbReference type="NCBI Taxonomy" id="3694"/>
    <lineage>
        <taxon>Eukaryota</taxon>
        <taxon>Viridiplantae</taxon>
        <taxon>Streptophyta</taxon>
        <taxon>Embryophyta</taxon>
        <taxon>Tracheophyta</taxon>
        <taxon>Spermatophyta</taxon>
        <taxon>Magnoliopsida</taxon>
        <taxon>eudicotyledons</taxon>
        <taxon>Gunneridae</taxon>
        <taxon>Pentapetalae</taxon>
        <taxon>rosids</taxon>
        <taxon>fabids</taxon>
        <taxon>Malpighiales</taxon>
        <taxon>Salicaceae</taxon>
        <taxon>Saliceae</taxon>
        <taxon>Populus</taxon>
    </lineage>
</organism>
<sequence>MHAYMHVLTIMHPYILYVPGSLYAICRAHRFFDGLRGWRMRSHAYSHVYYPWFSLADGRFIRALSPTLKARVCKGSIVIFKRIRFSLKAKAFVFRKKSSFTYRVMHVYVGGGEKIYDVVLPADSTFLFFLCFRCVFPMFFHENGGTHIKLSQKHVGFCHDGLSDSFSACRV</sequence>
<evidence type="ECO:0000313" key="1">
    <source>
        <dbReference type="EMBL" id="KAI9387768.1"/>
    </source>
</evidence>
<proteinExistence type="predicted"/>
<accession>A0ACC0SEV4</accession>
<evidence type="ECO:0000313" key="2">
    <source>
        <dbReference type="Proteomes" id="UP000006729"/>
    </source>
</evidence>
<dbReference type="Proteomes" id="UP000006729">
    <property type="component" value="Chromosome 10"/>
</dbReference>
<name>A0ACC0SEV4_POPTR</name>
<protein>
    <submittedName>
        <fullName evidence="1">Uncharacterized protein</fullName>
    </submittedName>
</protein>
<dbReference type="EMBL" id="CM009299">
    <property type="protein sequence ID" value="KAI9387768.1"/>
    <property type="molecule type" value="Genomic_DNA"/>
</dbReference>
<gene>
    <name evidence="1" type="ORF">POPTR_010G221301v4</name>
</gene>
<keyword evidence="2" id="KW-1185">Reference proteome</keyword>
<comment type="caution">
    <text evidence="1">The sequence shown here is derived from an EMBL/GenBank/DDBJ whole genome shotgun (WGS) entry which is preliminary data.</text>
</comment>